<feature type="transmembrane region" description="Helical" evidence="8">
    <location>
        <begin position="140"/>
        <end position="160"/>
    </location>
</feature>
<keyword evidence="1" id="KW-0813">Transport</keyword>
<dbReference type="InterPro" id="IPR017900">
    <property type="entry name" value="4Fe4S_Fe_S_CS"/>
</dbReference>
<protein>
    <submittedName>
        <fullName evidence="10">4Fe-4S binding protein</fullName>
    </submittedName>
</protein>
<dbReference type="GO" id="GO:0051539">
    <property type="term" value="F:4 iron, 4 sulfur cluster binding"/>
    <property type="evidence" value="ECO:0007669"/>
    <property type="project" value="UniProtKB-KW"/>
</dbReference>
<keyword evidence="3" id="KW-0479">Metal-binding</keyword>
<reference evidence="10" key="1">
    <citation type="submission" date="2019-03" db="EMBL/GenBank/DDBJ databases">
        <title>Lake Tanganyika Metagenome-Assembled Genomes (MAGs).</title>
        <authorList>
            <person name="Tran P."/>
        </authorList>
    </citation>
    <scope>NUCLEOTIDE SEQUENCE</scope>
    <source>
        <strain evidence="10">K_DeepCast_150m_m2_040</strain>
    </source>
</reference>
<dbReference type="PROSITE" id="PS00198">
    <property type="entry name" value="4FE4S_FER_1"/>
    <property type="match status" value="4"/>
</dbReference>
<sequence length="504" mass="54387">MKTKPGFAVRVLRWLIQLAFLFLFIALFTRIRYGASPALSDIFFRFDPLLFLVISIANRAVLAAGLLSLVVVAATFLFGRFFCGFVCPLGTTVDLAGAVLKRKSPPADAWRRGKFFTLIFLVVAAAVGASFVGFFDPLAILSRSLTLVFYPGTSHFIGLVSALRPAVFTETLLALASLVFILGLGLAAPRFWCRNLCPLGGLLGLISRFSFFKFSFRGECKACGLCAKACPTGAIDSGRARVDAAECIGCLACLHACPDSVIAYCVKPVPQPLDVGRREAIIALGSGLVAAPLARSVVHRKLQGRLLRPPGSIPEPDFLNACIRCGRCMKACPTNGLQPAVLESGFDGLWTPRLAPRIGACEKNCNLCGQVCPTAAIRNLPLEEKTYARIGTAVIDRSRCLAWEQDRACLVCDEACPYNAIDSRNQTILATTLGRPFVNEAACVGCGLCESRCPIDGPAAIQVFSMAADRKKTGWYKTPEKARLRSCGDEPQEDLPSGFIQEEQ</sequence>
<keyword evidence="6" id="KW-0411">Iron-sulfur</keyword>
<keyword evidence="2" id="KW-0004">4Fe-4S</keyword>
<gene>
    <name evidence="10" type="ORF">FJY68_03925</name>
</gene>
<evidence type="ECO:0000313" key="11">
    <source>
        <dbReference type="Proteomes" id="UP000779900"/>
    </source>
</evidence>
<feature type="domain" description="4Fe-4S ferredoxin-type" evidence="9">
    <location>
        <begin position="434"/>
        <end position="463"/>
    </location>
</feature>
<feature type="domain" description="4Fe-4S ferredoxin-type" evidence="9">
    <location>
        <begin position="391"/>
        <end position="426"/>
    </location>
</feature>
<comment type="caution">
    <text evidence="10">The sequence shown here is derived from an EMBL/GenBank/DDBJ whole genome shotgun (WGS) entry which is preliminary data.</text>
</comment>
<feature type="domain" description="4Fe-4S ferredoxin-type" evidence="9">
    <location>
        <begin position="312"/>
        <end position="342"/>
    </location>
</feature>
<dbReference type="Pfam" id="PF12838">
    <property type="entry name" value="Fer4_7"/>
    <property type="match status" value="1"/>
</dbReference>
<keyword evidence="8" id="KW-0812">Transmembrane</keyword>
<dbReference type="Pfam" id="PF12801">
    <property type="entry name" value="Fer4_5"/>
    <property type="match status" value="2"/>
</dbReference>
<dbReference type="Gene3D" id="3.30.70.20">
    <property type="match status" value="3"/>
</dbReference>
<keyword evidence="5" id="KW-0408">Iron</keyword>
<evidence type="ECO:0000313" key="10">
    <source>
        <dbReference type="EMBL" id="MBM3330984.1"/>
    </source>
</evidence>
<feature type="transmembrane region" description="Helical" evidence="8">
    <location>
        <begin position="115"/>
        <end position="134"/>
    </location>
</feature>
<dbReference type="InterPro" id="IPR017896">
    <property type="entry name" value="4Fe4S_Fe-S-bd"/>
</dbReference>
<evidence type="ECO:0000256" key="5">
    <source>
        <dbReference type="ARBA" id="ARBA00023004"/>
    </source>
</evidence>
<dbReference type="Pfam" id="PF00037">
    <property type="entry name" value="Fer4"/>
    <property type="match status" value="1"/>
</dbReference>
<evidence type="ECO:0000256" key="8">
    <source>
        <dbReference type="SAM" id="Phobius"/>
    </source>
</evidence>
<feature type="domain" description="4Fe-4S ferredoxin-type" evidence="9">
    <location>
        <begin position="350"/>
        <end position="382"/>
    </location>
</feature>
<keyword evidence="8" id="KW-0472">Membrane</keyword>
<evidence type="ECO:0000256" key="2">
    <source>
        <dbReference type="ARBA" id="ARBA00022485"/>
    </source>
</evidence>
<dbReference type="SUPFAM" id="SSF54862">
    <property type="entry name" value="4Fe-4S ferredoxins"/>
    <property type="match status" value="2"/>
</dbReference>
<name>A0A937XGG9_UNCW3</name>
<evidence type="ECO:0000256" key="6">
    <source>
        <dbReference type="ARBA" id="ARBA00023014"/>
    </source>
</evidence>
<organism evidence="10 11">
    <name type="scientific">candidate division WOR-3 bacterium</name>
    <dbReference type="NCBI Taxonomy" id="2052148"/>
    <lineage>
        <taxon>Bacteria</taxon>
        <taxon>Bacteria division WOR-3</taxon>
    </lineage>
</organism>
<keyword evidence="4" id="KW-0249">Electron transport</keyword>
<evidence type="ECO:0000256" key="1">
    <source>
        <dbReference type="ARBA" id="ARBA00022448"/>
    </source>
</evidence>
<evidence type="ECO:0000256" key="7">
    <source>
        <dbReference type="SAM" id="MobiDB-lite"/>
    </source>
</evidence>
<dbReference type="PANTHER" id="PTHR30176">
    <property type="entry name" value="FERREDOXIN-TYPE PROTEIN NAPH"/>
    <property type="match status" value="1"/>
</dbReference>
<feature type="transmembrane region" description="Helical" evidence="8">
    <location>
        <begin position="77"/>
        <end position="100"/>
    </location>
</feature>
<proteinExistence type="predicted"/>
<feature type="region of interest" description="Disordered" evidence="7">
    <location>
        <begin position="482"/>
        <end position="504"/>
    </location>
</feature>
<feature type="transmembrane region" description="Helical" evidence="8">
    <location>
        <begin position="172"/>
        <end position="192"/>
    </location>
</feature>
<dbReference type="EMBL" id="VGIR01000015">
    <property type="protein sequence ID" value="MBM3330984.1"/>
    <property type="molecule type" value="Genomic_DNA"/>
</dbReference>
<dbReference type="Pfam" id="PF13237">
    <property type="entry name" value="Fer4_10"/>
    <property type="match status" value="1"/>
</dbReference>
<evidence type="ECO:0000256" key="4">
    <source>
        <dbReference type="ARBA" id="ARBA00022982"/>
    </source>
</evidence>
<dbReference type="Proteomes" id="UP000779900">
    <property type="component" value="Unassembled WGS sequence"/>
</dbReference>
<keyword evidence="8" id="KW-1133">Transmembrane helix</keyword>
<dbReference type="PROSITE" id="PS51379">
    <property type="entry name" value="4FE4S_FER_2"/>
    <property type="match status" value="6"/>
</dbReference>
<evidence type="ECO:0000259" key="9">
    <source>
        <dbReference type="PROSITE" id="PS51379"/>
    </source>
</evidence>
<dbReference type="AlphaFoldDB" id="A0A937XGG9"/>
<evidence type="ECO:0000256" key="3">
    <source>
        <dbReference type="ARBA" id="ARBA00022723"/>
    </source>
</evidence>
<feature type="domain" description="4Fe-4S ferredoxin-type" evidence="9">
    <location>
        <begin position="238"/>
        <end position="267"/>
    </location>
</feature>
<feature type="transmembrane region" description="Helical" evidence="8">
    <location>
        <begin position="12"/>
        <end position="29"/>
    </location>
</feature>
<accession>A0A937XGG9</accession>
<feature type="domain" description="4Fe-4S ferredoxin-type" evidence="9">
    <location>
        <begin position="210"/>
        <end position="236"/>
    </location>
</feature>
<dbReference type="CDD" id="cd16373">
    <property type="entry name" value="DMSOR_beta_like"/>
    <property type="match status" value="1"/>
</dbReference>
<dbReference type="PANTHER" id="PTHR30176:SF3">
    <property type="entry name" value="FERREDOXIN-TYPE PROTEIN NAPH"/>
    <property type="match status" value="1"/>
</dbReference>
<dbReference type="InterPro" id="IPR051684">
    <property type="entry name" value="Electron_Trans/Redox"/>
</dbReference>
<dbReference type="GO" id="GO:0005886">
    <property type="term" value="C:plasma membrane"/>
    <property type="evidence" value="ECO:0007669"/>
    <property type="project" value="TreeGrafter"/>
</dbReference>
<feature type="transmembrane region" description="Helical" evidence="8">
    <location>
        <begin position="49"/>
        <end position="71"/>
    </location>
</feature>
<dbReference type="GO" id="GO:0046872">
    <property type="term" value="F:metal ion binding"/>
    <property type="evidence" value="ECO:0007669"/>
    <property type="project" value="UniProtKB-KW"/>
</dbReference>